<dbReference type="RefSeq" id="WP_068099478.1">
    <property type="nucleotide sequence ID" value="NZ_CP135915.1"/>
</dbReference>
<proteinExistence type="predicted"/>
<keyword evidence="4" id="KW-0472">Membrane</keyword>
<dbReference type="PANTHER" id="PTHR17920">
    <property type="entry name" value="TRANSMEMBRANE AND COILED-COIL DOMAIN-CONTAINING PROTEIN 4 TMCO4"/>
    <property type="match status" value="1"/>
</dbReference>
<dbReference type="Proteomes" id="UP001520140">
    <property type="component" value="Unassembled WGS sequence"/>
</dbReference>
<reference evidence="5 6" key="1">
    <citation type="submission" date="2020-06" db="EMBL/GenBank/DDBJ databases">
        <title>Taxonomy, biology and ecology of Rhodococcus bacteria occurring in California pistachio and other woody hosts as revealed by genome sequence analyses.</title>
        <authorList>
            <person name="Gai Y."/>
            <person name="Riely B."/>
        </authorList>
    </citation>
    <scope>NUCLEOTIDE SEQUENCE [LARGE SCALE GENOMIC DNA]</scope>
    <source>
        <strain evidence="5 6">BP-284</strain>
    </source>
</reference>
<dbReference type="Pfam" id="PF05277">
    <property type="entry name" value="DUF726"/>
    <property type="match status" value="1"/>
</dbReference>
<evidence type="ECO:0000256" key="2">
    <source>
        <dbReference type="ARBA" id="ARBA00022692"/>
    </source>
</evidence>
<dbReference type="PANTHER" id="PTHR17920:SF3">
    <property type="entry name" value="TRANSMEMBRANE AND COILED-COIL DOMAIN-CONTAINING PROTEIN 4"/>
    <property type="match status" value="1"/>
</dbReference>
<evidence type="ECO:0000256" key="3">
    <source>
        <dbReference type="ARBA" id="ARBA00022989"/>
    </source>
</evidence>
<protein>
    <submittedName>
        <fullName evidence="5">DUF726 domain-containing protein</fullName>
    </submittedName>
</protein>
<evidence type="ECO:0000256" key="1">
    <source>
        <dbReference type="ARBA" id="ARBA00004141"/>
    </source>
</evidence>
<comment type="subcellular location">
    <subcellularLocation>
        <location evidence="1">Membrane</location>
        <topology evidence="1">Multi-pass membrane protein</topology>
    </subcellularLocation>
</comment>
<evidence type="ECO:0000313" key="6">
    <source>
        <dbReference type="Proteomes" id="UP001520140"/>
    </source>
</evidence>
<keyword evidence="6" id="KW-1185">Reference proteome</keyword>
<comment type="caution">
    <text evidence="5">The sequence shown here is derived from an EMBL/GenBank/DDBJ whole genome shotgun (WGS) entry which is preliminary data.</text>
</comment>
<dbReference type="InterPro" id="IPR029058">
    <property type="entry name" value="AB_hydrolase_fold"/>
</dbReference>
<dbReference type="InterPro" id="IPR007941">
    <property type="entry name" value="DUF726"/>
</dbReference>
<dbReference type="SUPFAM" id="SSF53474">
    <property type="entry name" value="alpha/beta-Hydrolases"/>
    <property type="match status" value="1"/>
</dbReference>
<sequence length="547" mass="56381">MARSAEVVFRSLSDREFECEVRSPEGLTMRCNGALGDLEPRVLGDDALGTNPALVHNAWAFAKHDHLDRTLSDGAERHSHREQAKAHRQVAAGIAELIDKLSTTTVHSWCSACFTRSDHRRLTQGFGAIPAYVCDACGSPTLGCAGPGCTNMATRGFGAVLVPRYCAEHRHEIPGFEKASTNFGALENYHEFLEFERRNLALGSRVATVSVLTAGALATGAFFAAPAIGGAIGSLGIAGSGGYAGAAASSYGLALLGGGSVAAGGLGMAGGTAVVTAVGGALGGALGGSVTTAYIGADKSFRIELVKSGAGVPVIVANGLLTEGTDTRTAWKKLVELRYPDSPIYRVHWGSNDLGDLAAMVKAAGGQPVAALGIKGLAAKATKAGANKLGPLAPALVVAALAKNPWHTARVRADRTGVALAGLLARTDARRYVLVGHSLGARVAATAAETLATAKGNPKIDTVHLLGAAIGSKGDWRLLSNAVTGAVHNYHSSNDSVLKFAYKTAQAGQTAVGYAGFRTDFARIHDHDVSTSVTGHSKYLDNVQLVE</sequence>
<evidence type="ECO:0000256" key="4">
    <source>
        <dbReference type="ARBA" id="ARBA00023136"/>
    </source>
</evidence>
<gene>
    <name evidence="5" type="ORF">HQ605_19495</name>
</gene>
<keyword evidence="2" id="KW-0812">Transmembrane</keyword>
<organism evidence="5 6">
    <name type="scientific">Rhodococcoides kroppenstedtii</name>
    <dbReference type="NCBI Taxonomy" id="293050"/>
    <lineage>
        <taxon>Bacteria</taxon>
        <taxon>Bacillati</taxon>
        <taxon>Actinomycetota</taxon>
        <taxon>Actinomycetes</taxon>
        <taxon>Mycobacteriales</taxon>
        <taxon>Nocardiaceae</taxon>
        <taxon>Rhodococcoides</taxon>
    </lineage>
</organism>
<name>A0ABS7NYH4_9NOCA</name>
<dbReference type="EMBL" id="JABUKG010000036">
    <property type="protein sequence ID" value="MBY6323001.1"/>
    <property type="molecule type" value="Genomic_DNA"/>
</dbReference>
<accession>A0ABS7NYH4</accession>
<dbReference type="Gene3D" id="3.40.50.1820">
    <property type="entry name" value="alpha/beta hydrolase"/>
    <property type="match status" value="1"/>
</dbReference>
<evidence type="ECO:0000313" key="5">
    <source>
        <dbReference type="EMBL" id="MBY6323001.1"/>
    </source>
</evidence>
<keyword evidence="3" id="KW-1133">Transmembrane helix</keyword>